<organism evidence="9 10">
    <name type="scientific">Aliishimia ponticola</name>
    <dbReference type="NCBI Taxonomy" id="2499833"/>
    <lineage>
        <taxon>Bacteria</taxon>
        <taxon>Pseudomonadati</taxon>
        <taxon>Pseudomonadota</taxon>
        <taxon>Alphaproteobacteria</taxon>
        <taxon>Rhodobacterales</taxon>
        <taxon>Paracoccaceae</taxon>
        <taxon>Aliishimia</taxon>
    </lineage>
</organism>
<name>A0A4S4NGN7_9RHOB</name>
<dbReference type="RefSeq" id="WP_136462924.1">
    <property type="nucleotide sequence ID" value="NZ_SRKY01000002.1"/>
</dbReference>
<dbReference type="Gene3D" id="1.25.40.10">
    <property type="entry name" value="Tetratricopeptide repeat domain"/>
    <property type="match status" value="1"/>
</dbReference>
<feature type="domain" description="O-GlcNAc transferase C-terminal" evidence="8">
    <location>
        <begin position="454"/>
        <end position="638"/>
    </location>
</feature>
<dbReference type="InterPro" id="IPR029489">
    <property type="entry name" value="OGT/SEC/SPY_C"/>
</dbReference>
<dbReference type="Pfam" id="PF13432">
    <property type="entry name" value="TPR_16"/>
    <property type="match status" value="1"/>
</dbReference>
<dbReference type="SUPFAM" id="SSF48452">
    <property type="entry name" value="TPR-like"/>
    <property type="match status" value="1"/>
</dbReference>
<evidence type="ECO:0000256" key="5">
    <source>
        <dbReference type="ARBA" id="ARBA00022679"/>
    </source>
</evidence>
<dbReference type="PANTHER" id="PTHR44366:SF1">
    <property type="entry name" value="UDP-N-ACETYLGLUCOSAMINE--PEPTIDE N-ACETYLGLUCOSAMINYLTRANSFERASE 110 KDA SUBUNIT"/>
    <property type="match status" value="1"/>
</dbReference>
<dbReference type="Proteomes" id="UP000306602">
    <property type="component" value="Unassembled WGS sequence"/>
</dbReference>
<evidence type="ECO:0000256" key="2">
    <source>
        <dbReference type="ARBA" id="ARBA00005386"/>
    </source>
</evidence>
<comment type="pathway">
    <text evidence="1">Protein modification; protein glycosylation.</text>
</comment>
<protein>
    <recommendedName>
        <fullName evidence="3">protein O-GlcNAc transferase</fullName>
        <ecNumber evidence="3">2.4.1.255</ecNumber>
    </recommendedName>
</protein>
<dbReference type="OrthoDB" id="146908at2"/>
<evidence type="ECO:0000313" key="10">
    <source>
        <dbReference type="Proteomes" id="UP000306602"/>
    </source>
</evidence>
<evidence type="ECO:0000313" key="9">
    <source>
        <dbReference type="EMBL" id="THH37328.1"/>
    </source>
</evidence>
<dbReference type="InterPro" id="IPR011990">
    <property type="entry name" value="TPR-like_helical_dom_sf"/>
</dbReference>
<keyword evidence="6" id="KW-0677">Repeat</keyword>
<dbReference type="PANTHER" id="PTHR44366">
    <property type="entry name" value="UDP-N-ACETYLGLUCOSAMINE--PEPTIDE N-ACETYLGLUCOSAMINYLTRANSFERASE 110 KDA SUBUNIT"/>
    <property type="match status" value="1"/>
</dbReference>
<dbReference type="SMART" id="SM00028">
    <property type="entry name" value="TPR"/>
    <property type="match status" value="5"/>
</dbReference>
<dbReference type="EMBL" id="SRKY01000002">
    <property type="protein sequence ID" value="THH37328.1"/>
    <property type="molecule type" value="Genomic_DNA"/>
</dbReference>
<reference evidence="9 10" key="1">
    <citation type="submission" date="2019-04" db="EMBL/GenBank/DDBJ databases">
        <title>Shimia ponticola sp. nov., isolated from seawater.</title>
        <authorList>
            <person name="Kim Y.-O."/>
            <person name="Yoon J.-H."/>
        </authorList>
    </citation>
    <scope>NUCLEOTIDE SEQUENCE [LARGE SCALE GENOMIC DNA]</scope>
    <source>
        <strain evidence="9 10">MYP11</strain>
    </source>
</reference>
<evidence type="ECO:0000256" key="1">
    <source>
        <dbReference type="ARBA" id="ARBA00004922"/>
    </source>
</evidence>
<dbReference type="InterPro" id="IPR037919">
    <property type="entry name" value="OGT"/>
</dbReference>
<accession>A0A4S4NGN7</accession>
<dbReference type="InterPro" id="IPR019734">
    <property type="entry name" value="TPR_rpt"/>
</dbReference>
<dbReference type="Pfam" id="PF13844">
    <property type="entry name" value="Glyco_transf_41"/>
    <property type="match status" value="2"/>
</dbReference>
<proteinExistence type="inferred from homology"/>
<evidence type="ECO:0000259" key="8">
    <source>
        <dbReference type="Pfam" id="PF13844"/>
    </source>
</evidence>
<dbReference type="GO" id="GO:0006493">
    <property type="term" value="P:protein O-linked glycosylation"/>
    <property type="evidence" value="ECO:0007669"/>
    <property type="project" value="InterPro"/>
</dbReference>
<dbReference type="EC" id="2.4.1.255" evidence="3"/>
<dbReference type="Gene3D" id="3.40.50.11380">
    <property type="match status" value="1"/>
</dbReference>
<keyword evidence="7" id="KW-0802">TPR repeat</keyword>
<feature type="domain" description="O-GlcNAc transferase C-terminal" evidence="8">
    <location>
        <begin position="288"/>
        <end position="444"/>
    </location>
</feature>
<evidence type="ECO:0000256" key="3">
    <source>
        <dbReference type="ARBA" id="ARBA00011970"/>
    </source>
</evidence>
<comment type="similarity">
    <text evidence="2">Belongs to the glycosyltransferase 41 family. O-GlcNAc transferase subfamily.</text>
</comment>
<keyword evidence="5" id="KW-0808">Transferase</keyword>
<keyword evidence="4" id="KW-0328">Glycosyltransferase</keyword>
<gene>
    <name evidence="9" type="ORF">E4Z66_10460</name>
</gene>
<evidence type="ECO:0000256" key="4">
    <source>
        <dbReference type="ARBA" id="ARBA00022676"/>
    </source>
</evidence>
<dbReference type="Gene3D" id="3.40.50.2000">
    <property type="entry name" value="Glycogen Phosphorylase B"/>
    <property type="match status" value="1"/>
</dbReference>
<dbReference type="AlphaFoldDB" id="A0A4S4NGN7"/>
<keyword evidence="10" id="KW-1185">Reference proteome</keyword>
<dbReference type="GO" id="GO:0097363">
    <property type="term" value="F:protein O-acetylglucosaminyltransferase activity"/>
    <property type="evidence" value="ECO:0007669"/>
    <property type="project" value="UniProtKB-EC"/>
</dbReference>
<comment type="caution">
    <text evidence="9">The sequence shown here is derived from an EMBL/GenBank/DDBJ whole genome shotgun (WGS) entry which is preliminary data.</text>
</comment>
<sequence>MKPERSLAKISKPLSNYRTAMGSGDYRQAITFADTMIAQLPGHADLYACRAEARLRGGDAINAANDFAEAHNLQPDEPQYLVRFGDALDQAGERDGAESCFRRALQLDGDCLTALLGLGRVLEALGRPREAAPVILQAVRSFPDSALACHAAGRFLHIYGSKEDAIPFFRKAIENDPTLPDPYRVLANYLRETKHFDDAITLYNGLLEIVPGDAVGHSERAHCLAHINDWTDPGYANFDPGTPEQLQTSAGPFQFLALEDAPERLLERCKRYAHRMLGGITPAKVKPTAHDRIRVGYFSADFHDHATMHLLAGMLEAHDRAAFELFAYSFGPDHDDTMRARAIAAVDHFHDISGMDDRSAAEFARAHELDIAIDLKGFTSGQRIAIFGHRVAPVQMTWLGFPGSTGADCMDVILADTVVIPPELAHAYSEKVVRMPQCYQPNDRARPLPDPALTRADVGLPEDAFVFCSFNSPYKISPAEFDIWMELLREIDGAVLWQLTGGDASSANLRKAAEARGVDPSRIIIAPRLDPGPHLSRVALADLFLDTFNCNAHTTASDALWAGVPVLTKPGRQFAARVAASLVTAAGTPETVCADTEAYRDTALALARDPERLAELKARLIAGRDTCALFDTERFTRDFESVLRDCVLR</sequence>
<evidence type="ECO:0000256" key="7">
    <source>
        <dbReference type="ARBA" id="ARBA00022803"/>
    </source>
</evidence>
<evidence type="ECO:0000256" key="6">
    <source>
        <dbReference type="ARBA" id="ARBA00022737"/>
    </source>
</evidence>